<dbReference type="FunFam" id="3.30.2410.10:FF:000001">
    <property type="entry name" value="E3 ubiquitin-protein ligase NEDD4-like"/>
    <property type="match status" value="1"/>
</dbReference>
<comment type="catalytic activity">
    <reaction evidence="1 8">
        <text>S-ubiquitinyl-[E2 ubiquitin-conjugating enzyme]-L-cysteine + [acceptor protein]-L-lysine = [E2 ubiquitin-conjugating enzyme]-L-cysteine + N(6)-ubiquitinyl-[acceptor protein]-L-lysine.</text>
        <dbReference type="EC" id="2.3.2.26"/>
    </reaction>
</comment>
<evidence type="ECO:0000313" key="15">
    <source>
        <dbReference type="Proteomes" id="UP000887575"/>
    </source>
</evidence>
<evidence type="ECO:0000256" key="4">
    <source>
        <dbReference type="ARBA" id="ARBA00022490"/>
    </source>
</evidence>
<dbReference type="PIRSF" id="PIRSF001569">
    <property type="entry name" value="E3_ub_ligase_SMURF1"/>
    <property type="match status" value="1"/>
</dbReference>
<dbReference type="Gene3D" id="3.90.1750.10">
    <property type="entry name" value="Hect, E3 ligase catalytic domains"/>
    <property type="match status" value="1"/>
</dbReference>
<evidence type="ECO:0000256" key="8">
    <source>
        <dbReference type="PIRNR" id="PIRNR001569"/>
    </source>
</evidence>
<dbReference type="InterPro" id="IPR036020">
    <property type="entry name" value="WW_dom_sf"/>
</dbReference>
<dbReference type="GO" id="GO:0016567">
    <property type="term" value="P:protein ubiquitination"/>
    <property type="evidence" value="ECO:0007669"/>
    <property type="project" value="TreeGrafter"/>
</dbReference>
<evidence type="ECO:0000259" key="13">
    <source>
        <dbReference type="PROSITE" id="PS50020"/>
    </source>
</evidence>
<evidence type="ECO:0000256" key="10">
    <source>
        <dbReference type="PROSITE-ProRule" id="PRU00104"/>
    </source>
</evidence>
<dbReference type="GO" id="GO:0005737">
    <property type="term" value="C:cytoplasm"/>
    <property type="evidence" value="ECO:0007669"/>
    <property type="project" value="UniProtKB-SubCell"/>
</dbReference>
<evidence type="ECO:0000256" key="3">
    <source>
        <dbReference type="ARBA" id="ARBA00004906"/>
    </source>
</evidence>
<evidence type="ECO:0000256" key="5">
    <source>
        <dbReference type="ARBA" id="ARBA00022679"/>
    </source>
</evidence>
<dbReference type="GO" id="GO:0048814">
    <property type="term" value="P:regulation of dendrite morphogenesis"/>
    <property type="evidence" value="ECO:0007669"/>
    <property type="project" value="TreeGrafter"/>
</dbReference>
<dbReference type="InterPro" id="IPR000008">
    <property type="entry name" value="C2_dom"/>
</dbReference>
<proteinExistence type="predicted"/>
<feature type="domain" description="WW" evidence="13">
    <location>
        <begin position="181"/>
        <end position="214"/>
    </location>
</feature>
<dbReference type="InterPro" id="IPR001202">
    <property type="entry name" value="WW_dom"/>
</dbReference>
<dbReference type="Proteomes" id="UP000887575">
    <property type="component" value="Unassembled WGS sequence"/>
</dbReference>
<feature type="domain" description="WW" evidence="13">
    <location>
        <begin position="275"/>
        <end position="308"/>
    </location>
</feature>
<evidence type="ECO:0000256" key="7">
    <source>
        <dbReference type="ARBA" id="ARBA00022786"/>
    </source>
</evidence>
<dbReference type="Gene3D" id="2.60.40.150">
    <property type="entry name" value="C2 domain"/>
    <property type="match status" value="1"/>
</dbReference>
<dbReference type="WBParaSite" id="MBELARI_LOCUS21862">
    <property type="protein sequence ID" value="MBELARI_LOCUS21862"/>
    <property type="gene ID" value="MBELARI_LOCUS21862"/>
</dbReference>
<dbReference type="GO" id="GO:0045879">
    <property type="term" value="P:negative regulation of smoothened signaling pathway"/>
    <property type="evidence" value="ECO:0007669"/>
    <property type="project" value="UniProtKB-ARBA"/>
</dbReference>
<dbReference type="InterPro" id="IPR024928">
    <property type="entry name" value="E3_ub_ligase_SMURF1"/>
</dbReference>
<dbReference type="FunFam" id="3.30.2160.10:FF:000001">
    <property type="entry name" value="E3 ubiquitin-protein ligase NEDD4-like"/>
    <property type="match status" value="1"/>
</dbReference>
<dbReference type="InterPro" id="IPR035892">
    <property type="entry name" value="C2_domain_sf"/>
</dbReference>
<feature type="compositionally biased region" description="Low complexity" evidence="11">
    <location>
        <begin position="169"/>
        <end position="182"/>
    </location>
</feature>
<feature type="domain" description="C2" evidence="12">
    <location>
        <begin position="19"/>
        <end position="144"/>
    </location>
</feature>
<dbReference type="SMART" id="SM00239">
    <property type="entry name" value="C2"/>
    <property type="match status" value="1"/>
</dbReference>
<dbReference type="PROSITE" id="PS50004">
    <property type="entry name" value="C2"/>
    <property type="match status" value="1"/>
</dbReference>
<keyword evidence="5 8" id="KW-0808">Transferase</keyword>
<dbReference type="PROSITE" id="PS01159">
    <property type="entry name" value="WW_DOMAIN_1"/>
    <property type="match status" value="3"/>
</dbReference>
<evidence type="ECO:0000256" key="6">
    <source>
        <dbReference type="ARBA" id="ARBA00022737"/>
    </source>
</evidence>
<dbReference type="SUPFAM" id="SSF49562">
    <property type="entry name" value="C2 domain (Calcium/lipid-binding domain, CaLB)"/>
    <property type="match status" value="1"/>
</dbReference>
<comment type="subcellular location">
    <subcellularLocation>
        <location evidence="2">Cytoplasm</location>
    </subcellularLocation>
</comment>
<dbReference type="Pfam" id="PF00632">
    <property type="entry name" value="HECT"/>
    <property type="match status" value="1"/>
</dbReference>
<evidence type="ECO:0000256" key="2">
    <source>
        <dbReference type="ARBA" id="ARBA00004496"/>
    </source>
</evidence>
<dbReference type="PROSITE" id="PS50020">
    <property type="entry name" value="WW_DOMAIN_2"/>
    <property type="match status" value="3"/>
</dbReference>
<sequence length="747" mass="85324">MMVAGLSTTLTTRPLEANSRMDLSTGLRTRSGSSSEETETLRVRIVRGEKLGGRDLFGVTSPYVIVSVETAGGELIHKVQLETKKKTRNPQWHERVTFRCTRNSWLKVHVYSENKIRKDQFLGKVELDLSSPLIPNDCRPAGAYALKGGKHRNAGIIHMSVHFSSGDHSPSTSSADAPTTPSMPEGWEEREDANGRTFYVNHLLRTTQWDRPSLEDNSDSIRDIENRQVARSNYNQRMGVDSSPQAVHNDLVALDERMSANFHGTPNGNGDDEDGSLPAGWDMQVASNGRIFYVDHNTKTTQWDHPRTGFIRSVGKTDDELGPLPEGWEQRVHTDGRVFFIDHNSKQTQWDDPRFENESIAGPAIPYSRDFKRKVEYLRQKLPRATSNGKCDLIIHRDSIFEDSYRQIMDKSVSELRHKLWIEFAGETGLDYGGVAREWCFLLSHEIFNPYYGLFEYSATDNYTLQINPHSETANPEHLNYYHFIGRVIGMAIYHGKLLDAFFIRPFYKMMLGKKITLFDMESVDNAYYNSLIFVMDNDPSDLDLTFSVDDQVYGETQTVELIENGRNVGVTEENKKEYIEAVVNWRFIKRIEPQMGEIMKGVNEIVPSNLLKLFDANELELLMCGLQKIDVKDWKGNTIYKGGYGPSSQVIHNFWKCILSFDNEMRARVLQFVTGTSRVPMNGFRELYGSNGPQKFTIERWGSPDMLPRSHTCFNRLDLPPYQTFNELKQKLCTAIENSEIFSGVD</sequence>
<accession>A0AAF3J7Z8</accession>
<dbReference type="FunFam" id="2.20.70.10:FF:000017">
    <property type="entry name" value="E3 ubiquitin-protein ligase"/>
    <property type="match status" value="1"/>
</dbReference>
<name>A0AAF3J7Z8_9BILA</name>
<dbReference type="SMART" id="SM00456">
    <property type="entry name" value="WW"/>
    <property type="match status" value="3"/>
</dbReference>
<dbReference type="GO" id="GO:0061630">
    <property type="term" value="F:ubiquitin protein ligase activity"/>
    <property type="evidence" value="ECO:0007669"/>
    <property type="project" value="UniProtKB-EC"/>
</dbReference>
<dbReference type="AlphaFoldDB" id="A0AAF3J7Z8"/>
<dbReference type="EC" id="2.3.2.26" evidence="8"/>
<protein>
    <recommendedName>
        <fullName evidence="8">E3 ubiquitin-protein ligase</fullName>
        <ecNumber evidence="8">2.3.2.26</ecNumber>
    </recommendedName>
</protein>
<dbReference type="SUPFAM" id="SSF51045">
    <property type="entry name" value="WW domain"/>
    <property type="match status" value="3"/>
</dbReference>
<evidence type="ECO:0000256" key="1">
    <source>
        <dbReference type="ARBA" id="ARBA00000885"/>
    </source>
</evidence>
<evidence type="ECO:0000259" key="12">
    <source>
        <dbReference type="PROSITE" id="PS50004"/>
    </source>
</evidence>
<dbReference type="SUPFAM" id="SSF56204">
    <property type="entry name" value="Hect, E3 ligase catalytic domain"/>
    <property type="match status" value="1"/>
</dbReference>
<dbReference type="Gene3D" id="3.30.2160.10">
    <property type="entry name" value="Hect, E3 ligase catalytic domain"/>
    <property type="match status" value="1"/>
</dbReference>
<dbReference type="Gene3D" id="2.20.70.10">
    <property type="match status" value="2"/>
</dbReference>
<dbReference type="SMART" id="SM00119">
    <property type="entry name" value="HECTc"/>
    <property type="match status" value="1"/>
</dbReference>
<keyword evidence="4" id="KW-0963">Cytoplasm</keyword>
<keyword evidence="15" id="KW-1185">Reference proteome</keyword>
<keyword evidence="7 8" id="KW-0833">Ubl conjugation pathway</keyword>
<dbReference type="FunFam" id="3.90.1750.10:FF:000001">
    <property type="entry name" value="E3 ubiquitin-protein ligase NEDD4-like"/>
    <property type="match status" value="1"/>
</dbReference>
<dbReference type="InterPro" id="IPR035983">
    <property type="entry name" value="Hect_E3_ubiquitin_ligase"/>
</dbReference>
<dbReference type="PANTHER" id="PTHR11254">
    <property type="entry name" value="HECT DOMAIN UBIQUITIN-PROTEIN LIGASE"/>
    <property type="match status" value="1"/>
</dbReference>
<dbReference type="GO" id="GO:0006511">
    <property type="term" value="P:ubiquitin-dependent protein catabolic process"/>
    <property type="evidence" value="ECO:0007669"/>
    <property type="project" value="InterPro"/>
</dbReference>
<dbReference type="GO" id="GO:0019871">
    <property type="term" value="F:sodium channel inhibitor activity"/>
    <property type="evidence" value="ECO:0007669"/>
    <property type="project" value="TreeGrafter"/>
</dbReference>
<feature type="active site" description="Glycyl thioester intermediate" evidence="9 10">
    <location>
        <position position="714"/>
    </location>
</feature>
<dbReference type="CDD" id="cd00078">
    <property type="entry name" value="HECTc"/>
    <property type="match status" value="1"/>
</dbReference>
<dbReference type="InterPro" id="IPR000569">
    <property type="entry name" value="HECT_dom"/>
</dbReference>
<reference evidence="16" key="1">
    <citation type="submission" date="2024-02" db="UniProtKB">
        <authorList>
            <consortium name="WormBaseParasite"/>
        </authorList>
    </citation>
    <scope>IDENTIFICATION</scope>
</reference>
<evidence type="ECO:0000313" key="16">
    <source>
        <dbReference type="WBParaSite" id="MBELARI_LOCUS21862"/>
    </source>
</evidence>
<dbReference type="PROSITE" id="PS50237">
    <property type="entry name" value="HECT"/>
    <property type="match status" value="1"/>
</dbReference>
<feature type="region of interest" description="Disordered" evidence="11">
    <location>
        <begin position="164"/>
        <end position="189"/>
    </location>
</feature>
<feature type="domain" description="WW" evidence="13">
    <location>
        <begin position="322"/>
        <end position="355"/>
    </location>
</feature>
<dbReference type="Pfam" id="PF00397">
    <property type="entry name" value="WW"/>
    <property type="match status" value="3"/>
</dbReference>
<dbReference type="Pfam" id="PF00168">
    <property type="entry name" value="C2"/>
    <property type="match status" value="1"/>
</dbReference>
<dbReference type="Gene3D" id="3.30.2410.10">
    <property type="entry name" value="Hect, E3 ligase catalytic domain"/>
    <property type="match status" value="1"/>
</dbReference>
<evidence type="ECO:0000256" key="9">
    <source>
        <dbReference type="PIRSR" id="PIRSR001569-1"/>
    </source>
</evidence>
<comment type="pathway">
    <text evidence="3 8">Protein modification; protein ubiquitination.</text>
</comment>
<dbReference type="PANTHER" id="PTHR11254:SF440">
    <property type="entry name" value="E3 UBIQUITIN-PROTEIN LIGASE NEDD-4"/>
    <property type="match status" value="1"/>
</dbReference>
<dbReference type="CDD" id="cd00201">
    <property type="entry name" value="WW"/>
    <property type="match status" value="3"/>
</dbReference>
<organism evidence="15 16">
    <name type="scientific">Mesorhabditis belari</name>
    <dbReference type="NCBI Taxonomy" id="2138241"/>
    <lineage>
        <taxon>Eukaryota</taxon>
        <taxon>Metazoa</taxon>
        <taxon>Ecdysozoa</taxon>
        <taxon>Nematoda</taxon>
        <taxon>Chromadorea</taxon>
        <taxon>Rhabditida</taxon>
        <taxon>Rhabditina</taxon>
        <taxon>Rhabditomorpha</taxon>
        <taxon>Rhabditoidea</taxon>
        <taxon>Rhabditidae</taxon>
        <taxon>Mesorhabditinae</taxon>
        <taxon>Mesorhabditis</taxon>
    </lineage>
</organism>
<evidence type="ECO:0000259" key="14">
    <source>
        <dbReference type="PROSITE" id="PS50237"/>
    </source>
</evidence>
<evidence type="ECO:0000256" key="11">
    <source>
        <dbReference type="SAM" id="MobiDB-lite"/>
    </source>
</evidence>
<keyword evidence="6" id="KW-0677">Repeat</keyword>
<dbReference type="GO" id="GO:0048260">
    <property type="term" value="P:positive regulation of receptor-mediated endocytosis"/>
    <property type="evidence" value="ECO:0007669"/>
    <property type="project" value="UniProtKB-ARBA"/>
</dbReference>
<feature type="domain" description="HECT" evidence="14">
    <location>
        <begin position="412"/>
        <end position="746"/>
    </location>
</feature>
<dbReference type="InterPro" id="IPR050409">
    <property type="entry name" value="E3_ubiq-protein_ligase"/>
</dbReference>